<organism evidence="3 4">
    <name type="scientific">Acinetobacter oleivorans</name>
    <dbReference type="NCBI Taxonomy" id="1148157"/>
    <lineage>
        <taxon>Bacteria</taxon>
        <taxon>Pseudomonadati</taxon>
        <taxon>Pseudomonadota</taxon>
        <taxon>Gammaproteobacteria</taxon>
        <taxon>Moraxellales</taxon>
        <taxon>Moraxellaceae</taxon>
        <taxon>Acinetobacter</taxon>
    </lineage>
</organism>
<evidence type="ECO:0000313" key="4">
    <source>
        <dbReference type="Proteomes" id="UP000619170"/>
    </source>
</evidence>
<keyword evidence="4" id="KW-1185">Reference proteome</keyword>
<feature type="compositionally biased region" description="Basic and acidic residues" evidence="1">
    <location>
        <begin position="468"/>
        <end position="478"/>
    </location>
</feature>
<feature type="chain" id="PRO_5045087826" description="RHS repeat protein" evidence="2">
    <location>
        <begin position="22"/>
        <end position="629"/>
    </location>
</feature>
<protein>
    <recommendedName>
        <fullName evidence="5">RHS repeat protein</fullName>
    </recommendedName>
</protein>
<feature type="non-terminal residue" evidence="3">
    <location>
        <position position="629"/>
    </location>
</feature>
<accession>A0ABR9NJ45</accession>
<dbReference type="Gene3D" id="2.180.10.10">
    <property type="entry name" value="RHS repeat-associated core"/>
    <property type="match status" value="1"/>
</dbReference>
<evidence type="ECO:0000256" key="2">
    <source>
        <dbReference type="SAM" id="SignalP"/>
    </source>
</evidence>
<name>A0ABR9NJ45_9GAMM</name>
<comment type="caution">
    <text evidence="3">The sequence shown here is derived from an EMBL/GenBank/DDBJ whole genome shotgun (WGS) entry which is preliminary data.</text>
</comment>
<evidence type="ECO:0008006" key="5">
    <source>
        <dbReference type="Google" id="ProtNLM"/>
    </source>
</evidence>
<proteinExistence type="predicted"/>
<reference evidence="4" key="2">
    <citation type="submission" date="2023-07" db="EMBL/GenBank/DDBJ databases">
        <title>Acinetobacter oleivorans assembled AC1583.</title>
        <authorList>
            <person name="Yeo C.C."/>
        </authorList>
    </citation>
    <scope>NUCLEOTIDE SEQUENCE [LARGE SCALE GENOMIC DNA]</scope>
    <source>
        <strain evidence="4">AC1583</strain>
    </source>
</reference>
<sequence length="629" mass="68680">MKLNKILVTLLSSGYFVSGHALTIGAGETYEQTILATSNKPVNSCLVGINATSKQIELSSTDIQGNLPFSRTYSTTLQLDYKPEFRNEDGKSLDGAFAVSYLENRALLGVGWSHNYDFRLLTFGNTQFNANRLYILSLPGESYPTTLKRQSDGSYKVVSTIFDENPSPDIEFSVTDDDNTNVTIKRKGIEYTFKALSGTRYLLETFYATKIKYPGGKVIDMTYSPISSSGAIAGYVITGVSDNQGNSLKINRINLDGSDKTTLNLKLQGFIKSVESNSNTLNKQTITYTYEPVTVTNRGNTKENFILTKAVSTINESETANGTEDYTYNKTYVHKGLYADAQQTVRGVAIPIISGYSKQGTFLRAWEANDNSISSYTDKTKDLGILKFTEDLAQKSTLTLTPPSPSASPLSPEIFTVENSSNSEGPTVAYLATSAAPSCLTYDGKPVKSLLFKKDTRQLTRVVDKNNNRTDFQHDSKNRLTNRTEAVGSTTARTTTATYTTDFDIPSTVQRGNQTQTNTINTLGQITKSTLTSSQTGSISKATDFTYLANGLLSTVDGPRTGTTDKVTYTYDAYGNKASEAQVVNGVTRTTTYVGYNSFGQPERIVYPTGLVDKFVYNADGTVASKTTG</sequence>
<dbReference type="EMBL" id="JADAZL010000002">
    <property type="protein sequence ID" value="MBE2164321.1"/>
    <property type="molecule type" value="Genomic_DNA"/>
</dbReference>
<keyword evidence="2" id="KW-0732">Signal</keyword>
<feature type="region of interest" description="Disordered" evidence="1">
    <location>
        <begin position="468"/>
        <end position="492"/>
    </location>
</feature>
<dbReference type="Proteomes" id="UP000619170">
    <property type="component" value="Unassembled WGS sequence"/>
</dbReference>
<evidence type="ECO:0000313" key="3">
    <source>
        <dbReference type="EMBL" id="MBE2164321.1"/>
    </source>
</evidence>
<feature type="signal peptide" evidence="2">
    <location>
        <begin position="1"/>
        <end position="21"/>
    </location>
</feature>
<gene>
    <name evidence="3" type="ORF">IIQ43_07195</name>
</gene>
<evidence type="ECO:0000256" key="1">
    <source>
        <dbReference type="SAM" id="MobiDB-lite"/>
    </source>
</evidence>
<reference evidence="3 4" key="1">
    <citation type="submission" date="2020-10" db="EMBL/GenBank/DDBJ databases">
        <authorList>
            <person name="Mohd Rani F."/>
        </authorList>
    </citation>
    <scope>NUCLEOTIDE SEQUENCE [LARGE SCALE GENOMIC DNA]</scope>
    <source>
        <strain evidence="3 4">AC1583</strain>
    </source>
</reference>